<proteinExistence type="predicted"/>
<dbReference type="EMBL" id="JBHSNB010000002">
    <property type="protein sequence ID" value="MFC5586094.1"/>
    <property type="molecule type" value="Genomic_DNA"/>
</dbReference>
<comment type="caution">
    <text evidence="1">The sequence shown here is derived from an EMBL/GenBank/DDBJ whole genome shotgun (WGS) entry which is preliminary data.</text>
</comment>
<keyword evidence="2" id="KW-1185">Reference proteome</keyword>
<dbReference type="RefSeq" id="WP_223020691.1">
    <property type="nucleotide sequence ID" value="NZ_CP078143.1"/>
</dbReference>
<reference evidence="2" key="1">
    <citation type="journal article" date="2019" name="Int. J. Syst. Evol. Microbiol.">
        <title>The Global Catalogue of Microorganisms (GCM) 10K type strain sequencing project: providing services to taxonomists for standard genome sequencing and annotation.</title>
        <authorList>
            <consortium name="The Broad Institute Genomics Platform"/>
            <consortium name="The Broad Institute Genome Sequencing Center for Infectious Disease"/>
            <person name="Wu L."/>
            <person name="Ma J."/>
        </authorList>
    </citation>
    <scope>NUCLEOTIDE SEQUENCE [LARGE SCALE GENOMIC DNA]</scope>
    <source>
        <strain evidence="2">JCM 3366</strain>
    </source>
</reference>
<dbReference type="InterPro" id="IPR008183">
    <property type="entry name" value="Aldose_1/G6P_1-epimerase"/>
</dbReference>
<protein>
    <submittedName>
        <fullName evidence="1">Aldose 1-epimerase</fullName>
    </submittedName>
</protein>
<dbReference type="CDD" id="cd09021">
    <property type="entry name" value="Aldose_epim_Ec_YphB"/>
    <property type="match status" value="1"/>
</dbReference>
<dbReference type="Gene3D" id="2.70.98.10">
    <property type="match status" value="1"/>
</dbReference>
<name>A0ABW0TBX5_9HYPH</name>
<dbReference type="SUPFAM" id="SSF74650">
    <property type="entry name" value="Galactose mutarotase-like"/>
    <property type="match status" value="1"/>
</dbReference>
<dbReference type="InterPro" id="IPR014718">
    <property type="entry name" value="GH-type_carb-bd"/>
</dbReference>
<dbReference type="Proteomes" id="UP001596107">
    <property type="component" value="Unassembled WGS sequence"/>
</dbReference>
<dbReference type="Pfam" id="PF01263">
    <property type="entry name" value="Aldose_epim"/>
    <property type="match status" value="1"/>
</dbReference>
<evidence type="ECO:0000313" key="1">
    <source>
        <dbReference type="EMBL" id="MFC5586094.1"/>
    </source>
</evidence>
<dbReference type="InterPro" id="IPR011013">
    <property type="entry name" value="Gal_mutarotase_sf_dom"/>
</dbReference>
<gene>
    <name evidence="1" type="ORF">ACFPOD_13330</name>
</gene>
<organism evidence="1 2">
    <name type="scientific">Nitratireductor kimnyeongensis</name>
    <dbReference type="NCBI Taxonomy" id="430679"/>
    <lineage>
        <taxon>Bacteria</taxon>
        <taxon>Pseudomonadati</taxon>
        <taxon>Pseudomonadota</taxon>
        <taxon>Alphaproteobacteria</taxon>
        <taxon>Hyphomicrobiales</taxon>
        <taxon>Phyllobacteriaceae</taxon>
        <taxon>Nitratireductor</taxon>
    </lineage>
</organism>
<accession>A0ABW0TBX5</accession>
<sequence length="292" mass="33372">MSDDIIFLESTDLRVRVSPRFGVVLDGYHRNRQPFMRPFAAENEAFGPTDTACFPMVPFSNRVGGNTFDYEGRTYSFEPNDTPPFYIHGEGWKSDWTVKEQTDISAALEMQHVGDTGSPYTYRAAQRFTLDQNCLTISIEVENRGGDAMPFGLGLHPYFPRTPGMTLQAFAQSWWTEDEYHVPDRNEPLPETVDFSTPRLLPDHGLNHCFEGWDCRARLVWPELGLRVTIDADPVFSRYMLFSPPPDFEFVCFEPMSHTANGFHHADFGGLRRLAQGETMAARMRLRVDEIP</sequence>
<evidence type="ECO:0000313" key="2">
    <source>
        <dbReference type="Proteomes" id="UP001596107"/>
    </source>
</evidence>